<keyword evidence="3" id="KW-1185">Reference proteome</keyword>
<gene>
    <name evidence="2" type="ORF">CMEL01_08359</name>
</gene>
<reference evidence="2 3" key="1">
    <citation type="submission" date="2016-10" db="EMBL/GenBank/DDBJ databases">
        <title>The genome sequence of Colletotrichum fioriniae PJ7.</title>
        <authorList>
            <person name="Baroncelli R."/>
        </authorList>
    </citation>
    <scope>NUCLEOTIDE SEQUENCE [LARGE SCALE GENOMIC DNA]</scope>
    <source>
        <strain evidence="2">Col 31</strain>
    </source>
</reference>
<proteinExistence type="predicted"/>
<comment type="caution">
    <text evidence="2">The sequence shown here is derived from an EMBL/GenBank/DDBJ whole genome shotgun (WGS) entry which is preliminary data.</text>
</comment>
<feature type="compositionally biased region" description="Polar residues" evidence="1">
    <location>
        <begin position="39"/>
        <end position="56"/>
    </location>
</feature>
<name>A0AAI9TZU4_9PEZI</name>
<evidence type="ECO:0000313" key="3">
    <source>
        <dbReference type="Proteomes" id="UP001239795"/>
    </source>
</evidence>
<dbReference type="EMBL" id="MLGG01000068">
    <property type="protein sequence ID" value="KAK1449044.1"/>
    <property type="molecule type" value="Genomic_DNA"/>
</dbReference>
<sequence>MMLSPPPMTETHHVHPTSSLFSSLLFHVNLQRPRPPPSNAGSSLPFSSPTCQHPRL</sequence>
<evidence type="ECO:0000256" key="1">
    <source>
        <dbReference type="SAM" id="MobiDB-lite"/>
    </source>
</evidence>
<dbReference type="Proteomes" id="UP001239795">
    <property type="component" value="Unassembled WGS sequence"/>
</dbReference>
<dbReference type="AlphaFoldDB" id="A0AAI9TZU4"/>
<evidence type="ECO:0000313" key="2">
    <source>
        <dbReference type="EMBL" id="KAK1449044.1"/>
    </source>
</evidence>
<accession>A0AAI9TZU4</accession>
<feature type="region of interest" description="Disordered" evidence="1">
    <location>
        <begin position="30"/>
        <end position="56"/>
    </location>
</feature>
<protein>
    <submittedName>
        <fullName evidence="2">Uncharacterized protein</fullName>
    </submittedName>
</protein>
<organism evidence="2 3">
    <name type="scientific">Colletotrichum melonis</name>
    <dbReference type="NCBI Taxonomy" id="1209925"/>
    <lineage>
        <taxon>Eukaryota</taxon>
        <taxon>Fungi</taxon>
        <taxon>Dikarya</taxon>
        <taxon>Ascomycota</taxon>
        <taxon>Pezizomycotina</taxon>
        <taxon>Sordariomycetes</taxon>
        <taxon>Hypocreomycetidae</taxon>
        <taxon>Glomerellales</taxon>
        <taxon>Glomerellaceae</taxon>
        <taxon>Colletotrichum</taxon>
        <taxon>Colletotrichum acutatum species complex</taxon>
    </lineage>
</organism>